<evidence type="ECO:0000259" key="1">
    <source>
        <dbReference type="Pfam" id="PF01370"/>
    </source>
</evidence>
<dbReference type="SUPFAM" id="SSF51735">
    <property type="entry name" value="NAD(P)-binding Rossmann-fold domains"/>
    <property type="match status" value="1"/>
</dbReference>
<evidence type="ECO:0000313" key="3">
    <source>
        <dbReference type="EMBL" id="MEF2292655.1"/>
    </source>
</evidence>
<evidence type="ECO:0000313" key="4">
    <source>
        <dbReference type="Proteomes" id="UP000234237"/>
    </source>
</evidence>
<protein>
    <submittedName>
        <fullName evidence="3">NAD-dependent epimerase/dehydratase family protein</fullName>
    </submittedName>
    <submittedName>
        <fullName evidence="2">dTDP-glucose 4,6-dehydratase</fullName>
        <ecNumber evidence="2">4.2.1.46</ecNumber>
    </submittedName>
</protein>
<dbReference type="KEGG" id="vpn:A21D_01757"/>
<sequence length="308" mass="34816">MNRVAIIGGSGFIGHNLTGFLTKNGYHVTILDRNEPKMDVDYRIIDIMDKDNLITNLQNVDSVIHLAAMVGVDSCRLNVDEVMNINFTGTRNVVEACKKNKIKKLLFSSSSEVYGDGVKCPFEETDIKLPKSTYGKAKLNSEEYLRSEAKDDFIVRVVRYFNVYGPSQRTDFVINRLLDKAYQGKELSIYGDGSQTRCFTYITDILMGTYLAFIHEGNFYEDFNIGNDFPVTINDLAEKIVDVLGSKSEVKYIPYGSEGVRDKNMEIYRRIPSINKAKSLLGYEPKVSLEQGLRKVIGERFGNKISIS</sequence>
<dbReference type="RefSeq" id="WP_101933253.1">
    <property type="nucleotide sequence ID" value="NZ_CP018622.1"/>
</dbReference>
<dbReference type="Pfam" id="PF01370">
    <property type="entry name" value="Epimerase"/>
    <property type="match status" value="1"/>
</dbReference>
<dbReference type="Gene3D" id="3.40.50.720">
    <property type="entry name" value="NAD(P)-binding Rossmann-like Domain"/>
    <property type="match status" value="1"/>
</dbReference>
<dbReference type="EMBL" id="JAZHPM010000019">
    <property type="protein sequence ID" value="MEF2292655.1"/>
    <property type="molecule type" value="Genomic_DNA"/>
</dbReference>
<name>A0A2K9IYP3_9BACI</name>
<feature type="domain" description="NAD-dependent epimerase/dehydratase" evidence="1">
    <location>
        <begin position="5"/>
        <end position="226"/>
    </location>
</feature>
<dbReference type="PRINTS" id="PR01713">
    <property type="entry name" value="NUCEPIMERASE"/>
</dbReference>
<reference evidence="2" key="1">
    <citation type="submission" date="2016-11" db="EMBL/GenBank/DDBJ databases">
        <title>Complete genome sequence of Virgibacillus dokdonensis 21D, a halophilic bacterium isolated from the deep hypersaline anoxic basin Discovery in the Mediterranean Sea.</title>
        <authorList>
            <person name="Zeaiter Z."/>
            <person name="Booth J.M."/>
            <person name="Prosdocimi E.M."/>
            <person name="Mapelli F."/>
            <person name="Fusi M."/>
            <person name="Daffonchio D."/>
            <person name="Borin S."/>
            <person name="Crotti E."/>
        </authorList>
    </citation>
    <scope>NUCLEOTIDE SEQUENCE</scope>
    <source>
        <strain evidence="2">21D</strain>
    </source>
</reference>
<dbReference type="Proteomes" id="UP000234237">
    <property type="component" value="Chromosome"/>
</dbReference>
<gene>
    <name evidence="2" type="primary">rfbB</name>
    <name evidence="2" type="ORF">A21D_01757</name>
    <name evidence="3" type="ORF">V2W34_11645</name>
</gene>
<accession>A0A2K9IYP3</accession>
<dbReference type="EC" id="4.2.1.46" evidence="2"/>
<keyword evidence="5" id="KW-1185">Reference proteome</keyword>
<dbReference type="PANTHER" id="PTHR43245:SF13">
    <property type="entry name" value="UDP-D-APIOSE_UDP-D-XYLOSE SYNTHASE 2"/>
    <property type="match status" value="1"/>
</dbReference>
<dbReference type="GO" id="GO:0008460">
    <property type="term" value="F:dTDP-glucose 4,6-dehydratase activity"/>
    <property type="evidence" value="ECO:0007669"/>
    <property type="project" value="UniProtKB-EC"/>
</dbReference>
<dbReference type="InterPro" id="IPR050177">
    <property type="entry name" value="Lipid_A_modif_metabolic_enz"/>
</dbReference>
<dbReference type="PANTHER" id="PTHR43245">
    <property type="entry name" value="BIFUNCTIONAL POLYMYXIN RESISTANCE PROTEIN ARNA"/>
    <property type="match status" value="1"/>
</dbReference>
<evidence type="ECO:0000313" key="5">
    <source>
        <dbReference type="Proteomes" id="UP001356080"/>
    </source>
</evidence>
<dbReference type="EMBL" id="CP018622">
    <property type="protein sequence ID" value="AUJ24838.1"/>
    <property type="molecule type" value="Genomic_DNA"/>
</dbReference>
<keyword evidence="2" id="KW-0456">Lyase</keyword>
<proteinExistence type="predicted"/>
<reference evidence="3 5" key="3">
    <citation type="submission" date="2024-01" db="EMBL/GenBank/DDBJ databases">
        <title>Survival strategy associated with biotechnological potential of Virgibacillus dokdonensis T4.6 isolated from salt-fermented shrimp paste.</title>
        <authorList>
            <person name="Doan T.V."/>
            <person name="Quach N.T."/>
            <person name="Phi Q.-T."/>
        </authorList>
    </citation>
    <scope>NUCLEOTIDE SEQUENCE [LARGE SCALE GENOMIC DNA]</scope>
    <source>
        <strain evidence="3 5">T4.6</strain>
    </source>
</reference>
<dbReference type="Proteomes" id="UP001356080">
    <property type="component" value="Unassembled WGS sequence"/>
</dbReference>
<dbReference type="InterPro" id="IPR001509">
    <property type="entry name" value="Epimerase_deHydtase"/>
</dbReference>
<dbReference type="InterPro" id="IPR036291">
    <property type="entry name" value="NAD(P)-bd_dom_sf"/>
</dbReference>
<evidence type="ECO:0000313" key="2">
    <source>
        <dbReference type="EMBL" id="AUJ24838.1"/>
    </source>
</evidence>
<reference evidence="4" key="2">
    <citation type="submission" date="2016-11" db="EMBL/GenBank/DDBJ databases">
        <title>Complete genome sequence of Virgibacillus pantothenticus 21D, a halophilic bacterium isolated from the deep hypersaline anoxic basin Discovery in the Mediterranean Sea.</title>
        <authorList>
            <person name="Zeaiter Z."/>
            <person name="Booth J.M."/>
            <person name="Prosdocimi E.M."/>
            <person name="Mapelli F."/>
            <person name="Fusi M."/>
            <person name="Daffonchio D."/>
            <person name="Borin S."/>
            <person name="Crotti E."/>
        </authorList>
    </citation>
    <scope>NUCLEOTIDE SEQUENCE [LARGE SCALE GENOMIC DNA]</scope>
    <source>
        <strain evidence="4">21D</strain>
    </source>
</reference>
<dbReference type="AlphaFoldDB" id="A0A2K9IYP3"/>
<organism evidence="2 4">
    <name type="scientific">Virgibacillus dokdonensis</name>
    <dbReference type="NCBI Taxonomy" id="302167"/>
    <lineage>
        <taxon>Bacteria</taxon>
        <taxon>Bacillati</taxon>
        <taxon>Bacillota</taxon>
        <taxon>Bacilli</taxon>
        <taxon>Bacillales</taxon>
        <taxon>Bacillaceae</taxon>
        <taxon>Virgibacillus</taxon>
    </lineage>
</organism>